<organism evidence="2">
    <name type="scientific">Odontella aurita</name>
    <dbReference type="NCBI Taxonomy" id="265563"/>
    <lineage>
        <taxon>Eukaryota</taxon>
        <taxon>Sar</taxon>
        <taxon>Stramenopiles</taxon>
        <taxon>Ochrophyta</taxon>
        <taxon>Bacillariophyta</taxon>
        <taxon>Mediophyceae</taxon>
        <taxon>Biddulphiophycidae</taxon>
        <taxon>Eupodiscales</taxon>
        <taxon>Odontellaceae</taxon>
        <taxon>Odontella</taxon>
    </lineage>
</organism>
<protein>
    <submittedName>
        <fullName evidence="2">Uncharacterized protein</fullName>
    </submittedName>
</protein>
<proteinExistence type="predicted"/>
<keyword evidence="1" id="KW-0472">Membrane</keyword>
<feature type="transmembrane region" description="Helical" evidence="1">
    <location>
        <begin position="31"/>
        <end position="55"/>
    </location>
</feature>
<name>A0A7S4NB73_9STRA</name>
<evidence type="ECO:0000313" key="2">
    <source>
        <dbReference type="EMBL" id="CAE2276605.1"/>
    </source>
</evidence>
<gene>
    <name evidence="2" type="ORF">OAUR00152_LOCUS35211</name>
</gene>
<keyword evidence="1" id="KW-1133">Transmembrane helix</keyword>
<dbReference type="AlphaFoldDB" id="A0A7S4NB73"/>
<dbReference type="EMBL" id="HBKQ01051053">
    <property type="protein sequence ID" value="CAE2276605.1"/>
    <property type="molecule type" value="Transcribed_RNA"/>
</dbReference>
<sequence length="117" mass="13287">MLVTTKKNQHGMSGRGTQLEEVARRQDRHPVALAFMLSTFIRVCFFHHFSSYLWLTLTRRFSVALMPTVYDSICGVNLKIGKDTLLYCLGCTLNCGSCWRQHWTNALGVVVFGASLR</sequence>
<evidence type="ECO:0000256" key="1">
    <source>
        <dbReference type="SAM" id="Phobius"/>
    </source>
</evidence>
<keyword evidence="1" id="KW-0812">Transmembrane</keyword>
<accession>A0A7S4NB73</accession>
<reference evidence="2" key="1">
    <citation type="submission" date="2021-01" db="EMBL/GenBank/DDBJ databases">
        <authorList>
            <person name="Corre E."/>
            <person name="Pelletier E."/>
            <person name="Niang G."/>
            <person name="Scheremetjew M."/>
            <person name="Finn R."/>
            <person name="Kale V."/>
            <person name="Holt S."/>
            <person name="Cochrane G."/>
            <person name="Meng A."/>
            <person name="Brown T."/>
            <person name="Cohen L."/>
        </authorList>
    </citation>
    <scope>NUCLEOTIDE SEQUENCE</scope>
    <source>
        <strain evidence="2">Isolate 1302-5</strain>
    </source>
</reference>